<feature type="compositionally biased region" description="Basic and acidic residues" evidence="1">
    <location>
        <begin position="177"/>
        <end position="189"/>
    </location>
</feature>
<gene>
    <name evidence="3" type="ORF">EGYM00163_LOCUS34907</name>
</gene>
<evidence type="ECO:0008006" key="4">
    <source>
        <dbReference type="Google" id="ProtNLM"/>
    </source>
</evidence>
<keyword evidence="2" id="KW-0812">Transmembrane</keyword>
<evidence type="ECO:0000256" key="1">
    <source>
        <dbReference type="SAM" id="MobiDB-lite"/>
    </source>
</evidence>
<accession>A0A7S4LEA6</accession>
<keyword evidence="2" id="KW-0472">Membrane</keyword>
<feature type="region of interest" description="Disordered" evidence="1">
    <location>
        <begin position="177"/>
        <end position="228"/>
    </location>
</feature>
<dbReference type="AlphaFoldDB" id="A0A7S4LEA6"/>
<proteinExistence type="predicted"/>
<name>A0A7S4LEA6_9EUGL</name>
<feature type="compositionally biased region" description="Low complexity" evidence="1">
    <location>
        <begin position="196"/>
        <end position="206"/>
    </location>
</feature>
<organism evidence="3">
    <name type="scientific">Eutreptiella gymnastica</name>
    <dbReference type="NCBI Taxonomy" id="73025"/>
    <lineage>
        <taxon>Eukaryota</taxon>
        <taxon>Discoba</taxon>
        <taxon>Euglenozoa</taxon>
        <taxon>Euglenida</taxon>
        <taxon>Spirocuta</taxon>
        <taxon>Euglenophyceae</taxon>
        <taxon>Eutreptiales</taxon>
        <taxon>Eutreptiaceae</taxon>
        <taxon>Eutreptiella</taxon>
    </lineage>
</organism>
<dbReference type="EMBL" id="HBJA01101331">
    <property type="protein sequence ID" value="CAE0823704.1"/>
    <property type="molecule type" value="Transcribed_RNA"/>
</dbReference>
<keyword evidence="2" id="KW-1133">Transmembrane helix</keyword>
<reference evidence="3" key="1">
    <citation type="submission" date="2021-01" db="EMBL/GenBank/DDBJ databases">
        <authorList>
            <person name="Corre E."/>
            <person name="Pelletier E."/>
            <person name="Niang G."/>
            <person name="Scheremetjew M."/>
            <person name="Finn R."/>
            <person name="Kale V."/>
            <person name="Holt S."/>
            <person name="Cochrane G."/>
            <person name="Meng A."/>
            <person name="Brown T."/>
            <person name="Cohen L."/>
        </authorList>
    </citation>
    <scope>NUCLEOTIDE SEQUENCE</scope>
    <source>
        <strain evidence="3">CCMP1594</strain>
    </source>
</reference>
<evidence type="ECO:0000313" key="3">
    <source>
        <dbReference type="EMBL" id="CAE0823704.1"/>
    </source>
</evidence>
<feature type="transmembrane region" description="Helical" evidence="2">
    <location>
        <begin position="101"/>
        <end position="122"/>
    </location>
</feature>
<evidence type="ECO:0000256" key="2">
    <source>
        <dbReference type="SAM" id="Phobius"/>
    </source>
</evidence>
<feature type="transmembrane region" description="Helical" evidence="2">
    <location>
        <begin position="12"/>
        <end position="34"/>
    </location>
</feature>
<sequence>MSHQSVRWAETASTTIAAGVIGVAAGLALGMALVSSSNANPQMYVQPAVHANTHVQPVAAVRQANRDFAPRAQAFPAEATEAAEAMPVPEFHATAQAQEAGWIRIGVLSCAAAVAAAAAVVWQAIKRGTQPAEYIALAPYSSESLERRKRLIAEENERRRGLGLHLVETWKERSAPIDPDEERRQRLREAEEEYVPSRGGRAAAPAAPSPAPAAPGGAVDPEEDRRRKLIEAQEAYKRSLGM</sequence>
<protein>
    <recommendedName>
        <fullName evidence="4">Transmembrane protein</fullName>
    </recommendedName>
</protein>